<dbReference type="AlphaFoldDB" id="A0A0D0IXZ6"/>
<proteinExistence type="predicted"/>
<reference evidence="2 3" key="1">
    <citation type="submission" date="2015-01" db="EMBL/GenBank/DDBJ databases">
        <title>Comparative genomics of non-oral Prevotella species.</title>
        <authorList>
            <person name="Accetto T."/>
            <person name="Nograsek B."/>
            <person name="Avgustin G."/>
        </authorList>
    </citation>
    <scope>NUCLEOTIDE SEQUENCE [LARGE SCALE GENOMIC DNA]</scope>
    <source>
        <strain evidence="2 3">P5-119</strain>
    </source>
</reference>
<keyword evidence="3" id="KW-1185">Reference proteome</keyword>
<feature type="transmembrane region" description="Helical" evidence="1">
    <location>
        <begin position="69"/>
        <end position="89"/>
    </location>
</feature>
<evidence type="ECO:0000313" key="3">
    <source>
        <dbReference type="Proteomes" id="UP000032046"/>
    </source>
</evidence>
<comment type="caution">
    <text evidence="2">The sequence shown here is derived from an EMBL/GenBank/DDBJ whole genome shotgun (WGS) entry which is preliminary data.</text>
</comment>
<evidence type="ECO:0000256" key="1">
    <source>
        <dbReference type="SAM" id="Phobius"/>
    </source>
</evidence>
<organism evidence="2 3">
    <name type="scientific">Prevotella pectinovora</name>
    <dbReference type="NCBI Taxonomy" id="1602169"/>
    <lineage>
        <taxon>Bacteria</taxon>
        <taxon>Pseudomonadati</taxon>
        <taxon>Bacteroidota</taxon>
        <taxon>Bacteroidia</taxon>
        <taxon>Bacteroidales</taxon>
        <taxon>Prevotellaceae</taxon>
        <taxon>Prevotella</taxon>
    </lineage>
</organism>
<evidence type="ECO:0000313" key="2">
    <source>
        <dbReference type="EMBL" id="KIP64443.1"/>
    </source>
</evidence>
<dbReference type="EMBL" id="JXQK01000020">
    <property type="protein sequence ID" value="KIP64443.1"/>
    <property type="molecule type" value="Genomic_DNA"/>
</dbReference>
<keyword evidence="1" id="KW-1133">Transmembrane helix</keyword>
<gene>
    <name evidence="2" type="ORF">ST44_02030</name>
</gene>
<keyword evidence="1" id="KW-0812">Transmembrane</keyword>
<dbReference type="Proteomes" id="UP000032046">
    <property type="component" value="Unassembled WGS sequence"/>
</dbReference>
<sequence length="107" mass="12623">MFTQFSEISARFIQTDKSKGVKRLLFSPQYIEHKISIFNEIFNRMKEQKNLSYSLRKVTHPFKSSLNSMFLPILSLPVVFVTLASVNYVKKAIFENYFEQFSHFSIV</sequence>
<protein>
    <submittedName>
        <fullName evidence="2">Uncharacterized protein</fullName>
    </submittedName>
</protein>
<accession>A0A0D0IXZ6</accession>
<keyword evidence="1" id="KW-0472">Membrane</keyword>
<name>A0A0D0IXZ6_9BACT</name>